<sequence length="288" mass="33331">MVSVVQAFIDYLKNDKKLSDNTVDSYKRDIIQFLEYLEKINIGCFEVKKATIINYMNLLKHKNRSQATISRHLSSIKSFYQYLFMNRLIDEEPAYTLDAPKIERKVPVTLSIDQVDKLLSYEFEKSEKGLRDKAIIEVLYATGLKVSELISLRIDDVNLNYGYIYCKSAKERFIPIGDSAVDALQNYMSVRKNIKNNDHLFLNMRGEALTRQGCWKIIKEYTDIVNPGFDITPSILRRSFAKHMLENGADIRSVQEMLGYKSVNSNELISLISKSKIKEVYKKSHPRA</sequence>
<dbReference type="Gene3D" id="1.10.443.10">
    <property type="entry name" value="Intergrase catalytic core"/>
    <property type="match status" value="1"/>
</dbReference>
<dbReference type="InterPro" id="IPR002104">
    <property type="entry name" value="Integrase_catalytic"/>
</dbReference>
<dbReference type="InterPro" id="IPR013762">
    <property type="entry name" value="Integrase-like_cat_sf"/>
</dbReference>
<evidence type="ECO:0000256" key="1">
    <source>
        <dbReference type="ARBA" id="ARBA00003283"/>
    </source>
</evidence>
<evidence type="ECO:0000313" key="6">
    <source>
        <dbReference type="EMBL" id="AST59116.1"/>
    </source>
</evidence>
<dbReference type="PANTHER" id="PTHR30349">
    <property type="entry name" value="PHAGE INTEGRASE-RELATED"/>
    <property type="match status" value="1"/>
</dbReference>
<evidence type="ECO:0000256" key="2">
    <source>
        <dbReference type="ARBA" id="ARBA00008857"/>
    </source>
</evidence>
<dbReference type="Pfam" id="PF00589">
    <property type="entry name" value="Phage_integrase"/>
    <property type="match status" value="1"/>
</dbReference>
<dbReference type="GO" id="GO:0006310">
    <property type="term" value="P:DNA recombination"/>
    <property type="evidence" value="ECO:0007669"/>
    <property type="project" value="UniProtKB-KW"/>
</dbReference>
<evidence type="ECO:0000256" key="4">
    <source>
        <dbReference type="ARBA" id="ARBA00023125"/>
    </source>
</evidence>
<dbReference type="SUPFAM" id="SSF56349">
    <property type="entry name" value="DNA breaking-rejoining enzymes"/>
    <property type="match status" value="1"/>
</dbReference>
<comment type="similarity">
    <text evidence="2">Belongs to the 'phage' integrase family.</text>
</comment>
<proteinExistence type="inferred from homology"/>
<accession>A0A223I305</accession>
<name>A0A223I305_THETR</name>
<dbReference type="Gene3D" id="1.10.150.130">
    <property type="match status" value="1"/>
</dbReference>
<dbReference type="InterPro" id="IPR004107">
    <property type="entry name" value="Integrase_SAM-like_N"/>
</dbReference>
<dbReference type="InterPro" id="IPR011010">
    <property type="entry name" value="DNA_brk_join_enz"/>
</dbReference>
<keyword evidence="5" id="KW-0233">DNA recombination</keyword>
<comment type="function">
    <text evidence="1">Site-specific tyrosine recombinase, which acts by catalyzing the cutting and rejoining of the recombining DNA molecules.</text>
</comment>
<dbReference type="AlphaFoldDB" id="A0A223I305"/>
<reference evidence="6 7" key="1">
    <citation type="submission" date="2016-08" db="EMBL/GenBank/DDBJ databases">
        <title>A novel genetic cassette of butanologenic Thermoanaerobacterium thermosaccharolyticum that directly convert cellulose to butanol.</title>
        <authorList>
            <person name="Li T."/>
            <person name="He J."/>
        </authorList>
    </citation>
    <scope>NUCLEOTIDE SEQUENCE [LARGE SCALE GENOMIC DNA]</scope>
    <source>
        <strain evidence="6 7">TG57</strain>
    </source>
</reference>
<dbReference type="EMBL" id="CP016893">
    <property type="protein sequence ID" value="AST59116.1"/>
    <property type="molecule type" value="Genomic_DNA"/>
</dbReference>
<keyword evidence="3" id="KW-0229">DNA integration</keyword>
<protein>
    <submittedName>
        <fullName evidence="6">Tyrosine recombinase</fullName>
    </submittedName>
</protein>
<dbReference type="InterPro" id="IPR044068">
    <property type="entry name" value="CB"/>
</dbReference>
<dbReference type="Pfam" id="PF02899">
    <property type="entry name" value="Phage_int_SAM_1"/>
    <property type="match status" value="1"/>
</dbReference>
<evidence type="ECO:0000256" key="3">
    <source>
        <dbReference type="ARBA" id="ARBA00022908"/>
    </source>
</evidence>
<evidence type="ECO:0000256" key="5">
    <source>
        <dbReference type="ARBA" id="ARBA00023172"/>
    </source>
</evidence>
<keyword evidence="4" id="KW-0238">DNA-binding</keyword>
<dbReference type="PANTHER" id="PTHR30349:SF81">
    <property type="entry name" value="TYROSINE RECOMBINASE XERC"/>
    <property type="match status" value="1"/>
</dbReference>
<evidence type="ECO:0000313" key="7">
    <source>
        <dbReference type="Proteomes" id="UP000214975"/>
    </source>
</evidence>
<dbReference type="InterPro" id="IPR050090">
    <property type="entry name" value="Tyrosine_recombinase_XerCD"/>
</dbReference>
<gene>
    <name evidence="6" type="ORF">Thert_03387</name>
</gene>
<dbReference type="GO" id="GO:0015074">
    <property type="term" value="P:DNA integration"/>
    <property type="evidence" value="ECO:0007669"/>
    <property type="project" value="UniProtKB-KW"/>
</dbReference>
<organism evidence="6 7">
    <name type="scientific">Thermoanaerobacterium thermosaccharolyticum</name>
    <name type="common">Clostridium thermosaccharolyticum</name>
    <dbReference type="NCBI Taxonomy" id="1517"/>
    <lineage>
        <taxon>Bacteria</taxon>
        <taxon>Bacillati</taxon>
        <taxon>Bacillota</taxon>
        <taxon>Clostridia</taxon>
        <taxon>Thermoanaerobacterales</taxon>
        <taxon>Thermoanaerobacteraceae</taxon>
        <taxon>Thermoanaerobacterium</taxon>
    </lineage>
</organism>
<dbReference type="InterPro" id="IPR010998">
    <property type="entry name" value="Integrase_recombinase_N"/>
</dbReference>
<dbReference type="GO" id="GO:0003677">
    <property type="term" value="F:DNA binding"/>
    <property type="evidence" value="ECO:0007669"/>
    <property type="project" value="UniProtKB-UniRule"/>
</dbReference>
<dbReference type="Proteomes" id="UP000214975">
    <property type="component" value="Chromosome"/>
</dbReference>
<dbReference type="PROSITE" id="PS51900">
    <property type="entry name" value="CB"/>
    <property type="match status" value="1"/>
</dbReference>
<dbReference type="PROSITE" id="PS51898">
    <property type="entry name" value="TYR_RECOMBINASE"/>
    <property type="match status" value="1"/>
</dbReference>